<dbReference type="PANTHER" id="PTHR30294:SF29">
    <property type="entry name" value="MULTIDRUG ABC TRANSPORTER PERMEASE YBHS-RELATED"/>
    <property type="match status" value="1"/>
</dbReference>
<evidence type="ECO:0000256" key="3">
    <source>
        <dbReference type="ARBA" id="ARBA00022448"/>
    </source>
</evidence>
<feature type="transmembrane region" description="Helical" evidence="8">
    <location>
        <begin position="249"/>
        <end position="272"/>
    </location>
</feature>
<evidence type="ECO:0000256" key="4">
    <source>
        <dbReference type="ARBA" id="ARBA00022475"/>
    </source>
</evidence>
<evidence type="ECO:0000313" key="10">
    <source>
        <dbReference type="EMBL" id="HIZ89106.1"/>
    </source>
</evidence>
<evidence type="ECO:0000256" key="2">
    <source>
        <dbReference type="ARBA" id="ARBA00007783"/>
    </source>
</evidence>
<keyword evidence="6 8" id="KW-1133">Transmembrane helix</keyword>
<gene>
    <name evidence="10" type="ORF">H9804_04110</name>
</gene>
<comment type="similarity">
    <text evidence="2">Belongs to the ABC-2 integral membrane protein family.</text>
</comment>
<dbReference type="InterPro" id="IPR013525">
    <property type="entry name" value="ABC2_TM"/>
</dbReference>
<dbReference type="Pfam" id="PF12698">
    <property type="entry name" value="ABC2_membrane_3"/>
    <property type="match status" value="1"/>
</dbReference>
<keyword evidence="4" id="KW-1003">Cell membrane</keyword>
<comment type="caution">
    <text evidence="10">The sequence shown here is derived from an EMBL/GenBank/DDBJ whole genome shotgun (WGS) entry which is preliminary data.</text>
</comment>
<reference evidence="10" key="1">
    <citation type="journal article" date="2021" name="PeerJ">
        <title>Extensive microbial diversity within the chicken gut microbiome revealed by metagenomics and culture.</title>
        <authorList>
            <person name="Gilroy R."/>
            <person name="Ravi A."/>
            <person name="Getino M."/>
            <person name="Pursley I."/>
            <person name="Horton D.L."/>
            <person name="Alikhan N.F."/>
            <person name="Baker D."/>
            <person name="Gharbi K."/>
            <person name="Hall N."/>
            <person name="Watson M."/>
            <person name="Adriaenssens E.M."/>
            <person name="Foster-Nyarko E."/>
            <person name="Jarju S."/>
            <person name="Secka A."/>
            <person name="Antonio M."/>
            <person name="Oren A."/>
            <person name="Chaudhuri R.R."/>
            <person name="La Ragione R."/>
            <person name="Hildebrand F."/>
            <person name="Pallen M.J."/>
        </authorList>
    </citation>
    <scope>NUCLEOTIDE SEQUENCE</scope>
    <source>
        <strain evidence="10">ChiW4-1371</strain>
    </source>
</reference>
<reference evidence="10" key="2">
    <citation type="submission" date="2021-04" db="EMBL/GenBank/DDBJ databases">
        <authorList>
            <person name="Gilroy R."/>
        </authorList>
    </citation>
    <scope>NUCLEOTIDE SEQUENCE</scope>
    <source>
        <strain evidence="10">ChiW4-1371</strain>
    </source>
</reference>
<name>A0A9D2KBH0_9BACT</name>
<keyword evidence="7 8" id="KW-0472">Membrane</keyword>
<evidence type="ECO:0000256" key="1">
    <source>
        <dbReference type="ARBA" id="ARBA00004651"/>
    </source>
</evidence>
<protein>
    <submittedName>
        <fullName evidence="10">ABC transporter permease</fullName>
    </submittedName>
</protein>
<dbReference type="AlphaFoldDB" id="A0A9D2KBH0"/>
<evidence type="ECO:0000256" key="8">
    <source>
        <dbReference type="SAM" id="Phobius"/>
    </source>
</evidence>
<feature type="transmembrane region" description="Helical" evidence="8">
    <location>
        <begin position="221"/>
        <end position="243"/>
    </location>
</feature>
<dbReference type="InterPro" id="IPR051449">
    <property type="entry name" value="ABC-2_transporter_component"/>
</dbReference>
<dbReference type="Gene3D" id="3.40.1710.10">
    <property type="entry name" value="abc type-2 transporter like domain"/>
    <property type="match status" value="1"/>
</dbReference>
<organism evidence="10 11">
    <name type="scientific">Candidatus Mucispirillum faecigallinarum</name>
    <dbReference type="NCBI Taxonomy" id="2838699"/>
    <lineage>
        <taxon>Bacteria</taxon>
        <taxon>Pseudomonadati</taxon>
        <taxon>Deferribacterota</taxon>
        <taxon>Deferribacteres</taxon>
        <taxon>Deferribacterales</taxon>
        <taxon>Mucispirillaceae</taxon>
        <taxon>Mucispirillum</taxon>
    </lineage>
</organism>
<dbReference type="GO" id="GO:0140359">
    <property type="term" value="F:ABC-type transporter activity"/>
    <property type="evidence" value="ECO:0007669"/>
    <property type="project" value="InterPro"/>
</dbReference>
<dbReference type="InterPro" id="IPR047817">
    <property type="entry name" value="ABC2_TM_bact-type"/>
</dbReference>
<dbReference type="GO" id="GO:0005886">
    <property type="term" value="C:plasma membrane"/>
    <property type="evidence" value="ECO:0007669"/>
    <property type="project" value="UniProtKB-SubCell"/>
</dbReference>
<feature type="transmembrane region" description="Helical" evidence="8">
    <location>
        <begin position="173"/>
        <end position="195"/>
    </location>
</feature>
<feature type="transmembrane region" description="Helical" evidence="8">
    <location>
        <begin position="21"/>
        <end position="42"/>
    </location>
</feature>
<keyword evidence="5 8" id="KW-0812">Transmembrane</keyword>
<evidence type="ECO:0000259" key="9">
    <source>
        <dbReference type="PROSITE" id="PS51012"/>
    </source>
</evidence>
<keyword evidence="3" id="KW-0813">Transport</keyword>
<dbReference type="Proteomes" id="UP000824176">
    <property type="component" value="Unassembled WGS sequence"/>
</dbReference>
<evidence type="ECO:0000256" key="6">
    <source>
        <dbReference type="ARBA" id="ARBA00022989"/>
    </source>
</evidence>
<comment type="subcellular location">
    <subcellularLocation>
        <location evidence="1">Cell membrane</location>
        <topology evidence="1">Multi-pass membrane protein</topology>
    </subcellularLocation>
</comment>
<dbReference type="PROSITE" id="PS51012">
    <property type="entry name" value="ABC_TM2"/>
    <property type="match status" value="1"/>
</dbReference>
<sequence length="367" mass="40867">MKQLLSFIYKEVLHIIRDKRTILILLIMPVVQIMLFGFAMTLEVKNIKVAVSYQYGDELAEKIIARISASEYFDIVKTSNNISDISNIFKREKIDTIIVFSDGFSNEIYKGGIPAIQIINDASDPNQASTVTSYISAIISSFQNELAPNAAPVRINTELKMLYNPELKGSYNFVPGVMALVLTLICAMMTSISIVREKEFGTMELLLVSPMKPAYIIISKIVPYFIISTINLLTIIFLAVFLLDMPIRGSFTLLMAVSFLFIFLSLTVGIFISSLVSNQAAAMLIAGMGMMLPVMLLSGMLFPLDSMPKFLQVIADFVPASWYFTAVKKIMIEGQGFVNIIKETLVLTIMLIILIIASVKKFKVRLG</sequence>
<feature type="transmembrane region" description="Helical" evidence="8">
    <location>
        <begin position="284"/>
        <end position="304"/>
    </location>
</feature>
<evidence type="ECO:0000256" key="5">
    <source>
        <dbReference type="ARBA" id="ARBA00022692"/>
    </source>
</evidence>
<feature type="domain" description="ABC transmembrane type-2" evidence="9">
    <location>
        <begin position="139"/>
        <end position="365"/>
    </location>
</feature>
<feature type="transmembrane region" description="Helical" evidence="8">
    <location>
        <begin position="339"/>
        <end position="359"/>
    </location>
</feature>
<accession>A0A9D2KBH0</accession>
<evidence type="ECO:0000256" key="7">
    <source>
        <dbReference type="ARBA" id="ARBA00023136"/>
    </source>
</evidence>
<evidence type="ECO:0000313" key="11">
    <source>
        <dbReference type="Proteomes" id="UP000824176"/>
    </source>
</evidence>
<dbReference type="PANTHER" id="PTHR30294">
    <property type="entry name" value="MEMBRANE COMPONENT OF ABC TRANSPORTER YHHJ-RELATED"/>
    <property type="match status" value="1"/>
</dbReference>
<proteinExistence type="inferred from homology"/>
<dbReference type="EMBL" id="DXAQ01000063">
    <property type="protein sequence ID" value="HIZ89106.1"/>
    <property type="molecule type" value="Genomic_DNA"/>
</dbReference>